<sequence>MGPPYDPPMNIVRIRSALQRQDFTRRLPSYPGSCPMHDPRT</sequence>
<dbReference type="AlphaFoldDB" id="F1Z578"/>
<accession>F1Z578</accession>
<protein>
    <submittedName>
        <fullName evidence="1">Uncharacterized protein</fullName>
    </submittedName>
</protein>
<keyword evidence="2" id="KW-1185">Reference proteome</keyword>
<dbReference type="Proteomes" id="UP000004728">
    <property type="component" value="Unassembled WGS sequence"/>
</dbReference>
<gene>
    <name evidence="1" type="ORF">Y88_2130</name>
</gene>
<evidence type="ECO:0000313" key="2">
    <source>
        <dbReference type="Proteomes" id="UP000004728"/>
    </source>
</evidence>
<evidence type="ECO:0000313" key="1">
    <source>
        <dbReference type="EMBL" id="EGD60256.1"/>
    </source>
</evidence>
<proteinExistence type="predicted"/>
<organism evidence="1 2">
    <name type="scientific">Novosphingobium nitrogenifigens DSM 19370</name>
    <dbReference type="NCBI Taxonomy" id="983920"/>
    <lineage>
        <taxon>Bacteria</taxon>
        <taxon>Pseudomonadati</taxon>
        <taxon>Pseudomonadota</taxon>
        <taxon>Alphaproteobacteria</taxon>
        <taxon>Sphingomonadales</taxon>
        <taxon>Sphingomonadaceae</taxon>
        <taxon>Novosphingobium</taxon>
    </lineage>
</organism>
<name>F1Z578_9SPHN</name>
<dbReference type="InParanoid" id="F1Z578"/>
<comment type="caution">
    <text evidence="1">The sequence shown here is derived from an EMBL/GenBank/DDBJ whole genome shotgun (WGS) entry which is preliminary data.</text>
</comment>
<dbReference type="STRING" id="983920.Y88_2130"/>
<dbReference type="EMBL" id="AEWJ01000023">
    <property type="protein sequence ID" value="EGD60256.1"/>
    <property type="molecule type" value="Genomic_DNA"/>
</dbReference>
<reference evidence="1 2" key="1">
    <citation type="journal article" date="2012" name="J. Bacteriol.">
        <title>Draft Genome Sequence of Novosphingobium nitrogenifigens Y88T.</title>
        <authorList>
            <person name="Strabala T.J."/>
            <person name="Macdonald L."/>
            <person name="Liu V."/>
            <person name="Smit A.M."/>
        </authorList>
    </citation>
    <scope>NUCLEOTIDE SEQUENCE [LARGE SCALE GENOMIC DNA]</scope>
    <source>
        <strain evidence="1 2">DSM 19370</strain>
    </source>
</reference>
<dbReference type="HOGENOM" id="CLU_3273574_0_0_5"/>